<sequence>MDTARTLSTLGALACLLVILVLGVPALVIEAPDHLLTDYYTAGPTGAVGIGFFAAIGVVVFLSGERGRADPPLVAGLSVVLGVALVALAGVWHLSLDETLVYSFPAEYDWIQHHGAVVLALTVLVLGAAAGYAREYV</sequence>
<dbReference type="KEGG" id="hdf:AArcSl_2108"/>
<dbReference type="EMBL" id="CP025066">
    <property type="protein sequence ID" value="AUX09733.1"/>
    <property type="molecule type" value="Genomic_DNA"/>
</dbReference>
<reference evidence="3" key="1">
    <citation type="submission" date="2017-11" db="EMBL/GenBank/DDBJ databases">
        <title>Phenotypic and genomic properties of facultatively anaerobic sulfur-reducing natronoarchaea from hypersaline soda lakes.</title>
        <authorList>
            <person name="Sorokin D.Y."/>
            <person name="Kublanov I.V."/>
            <person name="Roman P."/>
            <person name="Sinninghe Damste J.S."/>
            <person name="Golyshin P.N."/>
            <person name="Rojo D."/>
            <person name="Ciordia S."/>
            <person name="Mena M.D.C."/>
            <person name="Ferrer M."/>
            <person name="Messina E."/>
            <person name="Smedile F."/>
            <person name="La Spada G."/>
            <person name="La Cono V."/>
            <person name="Yakimov M.M."/>
        </authorList>
    </citation>
    <scope>NUCLEOTIDE SEQUENCE [LARGE SCALE GENOMIC DNA]</scope>
    <source>
        <strain evidence="3">AArc-Sl</strain>
    </source>
</reference>
<dbReference type="RefSeq" id="WP_119818806.1">
    <property type="nucleotide sequence ID" value="NZ_CP025066.1"/>
</dbReference>
<accession>A0A343TKW1</accession>
<keyword evidence="1" id="KW-0472">Membrane</keyword>
<gene>
    <name evidence="2" type="ORF">AArcSl_2108</name>
</gene>
<evidence type="ECO:0000313" key="2">
    <source>
        <dbReference type="EMBL" id="AUX09733.1"/>
    </source>
</evidence>
<dbReference type="OrthoDB" id="214866at2157"/>
<keyword evidence="3" id="KW-1185">Reference proteome</keyword>
<feature type="transmembrane region" description="Helical" evidence="1">
    <location>
        <begin position="42"/>
        <end position="62"/>
    </location>
</feature>
<dbReference type="InterPro" id="IPR055970">
    <property type="entry name" value="DUF7548"/>
</dbReference>
<dbReference type="AlphaFoldDB" id="A0A343TKW1"/>
<keyword evidence="1" id="KW-0812">Transmembrane</keyword>
<keyword evidence="1" id="KW-1133">Transmembrane helix</keyword>
<feature type="transmembrane region" description="Helical" evidence="1">
    <location>
        <begin position="114"/>
        <end position="133"/>
    </location>
</feature>
<protein>
    <submittedName>
        <fullName evidence="2">Uncharacterized protein</fullName>
    </submittedName>
</protein>
<name>A0A343TKW1_9EURY</name>
<dbReference type="Pfam" id="PF24416">
    <property type="entry name" value="DUF7548"/>
    <property type="match status" value="1"/>
</dbReference>
<dbReference type="GeneID" id="37878459"/>
<evidence type="ECO:0000313" key="3">
    <source>
        <dbReference type="Proteomes" id="UP000263012"/>
    </source>
</evidence>
<organism evidence="2 3">
    <name type="scientific">Halalkaliarchaeum desulfuricum</name>
    <dbReference type="NCBI Taxonomy" id="2055893"/>
    <lineage>
        <taxon>Archaea</taxon>
        <taxon>Methanobacteriati</taxon>
        <taxon>Methanobacteriota</taxon>
        <taxon>Stenosarchaea group</taxon>
        <taxon>Halobacteria</taxon>
        <taxon>Halobacteriales</taxon>
        <taxon>Haloferacaceae</taxon>
        <taxon>Halalkaliarchaeum</taxon>
    </lineage>
</organism>
<evidence type="ECO:0000256" key="1">
    <source>
        <dbReference type="SAM" id="Phobius"/>
    </source>
</evidence>
<feature type="transmembrane region" description="Helical" evidence="1">
    <location>
        <begin position="74"/>
        <end position="94"/>
    </location>
</feature>
<proteinExistence type="predicted"/>
<dbReference type="Proteomes" id="UP000263012">
    <property type="component" value="Chromosome"/>
</dbReference>